<evidence type="ECO:0000313" key="2">
    <source>
        <dbReference type="Proteomes" id="UP000317839"/>
    </source>
</evidence>
<reference evidence="1 2" key="1">
    <citation type="submission" date="2019-06" db="EMBL/GenBank/DDBJ databases">
        <title>Draft genome of Aliikangiella marina GYP-15.</title>
        <authorList>
            <person name="Wang G."/>
        </authorList>
    </citation>
    <scope>NUCLEOTIDE SEQUENCE [LARGE SCALE GENOMIC DNA]</scope>
    <source>
        <strain evidence="1 2">GYP-15</strain>
    </source>
</reference>
<organism evidence="1 2">
    <name type="scientific">Aliikangiella marina</name>
    <dbReference type="NCBI Taxonomy" id="1712262"/>
    <lineage>
        <taxon>Bacteria</taxon>
        <taxon>Pseudomonadati</taxon>
        <taxon>Pseudomonadota</taxon>
        <taxon>Gammaproteobacteria</taxon>
        <taxon>Oceanospirillales</taxon>
        <taxon>Pleioneaceae</taxon>
        <taxon>Aliikangiella</taxon>
    </lineage>
</organism>
<gene>
    <name evidence="1" type="ORF">FLL45_04880</name>
</gene>
<dbReference type="EMBL" id="VIKR01000001">
    <property type="protein sequence ID" value="TQV77283.1"/>
    <property type="molecule type" value="Genomic_DNA"/>
</dbReference>
<dbReference type="AlphaFoldDB" id="A0A545TJ97"/>
<dbReference type="RefSeq" id="WP_142940856.1">
    <property type="nucleotide sequence ID" value="NZ_VIKR01000001.1"/>
</dbReference>
<keyword evidence="2" id="KW-1185">Reference proteome</keyword>
<sequence>MKKYEIESVEGVGYLLFERTTKDRTRRIGDIFKNVAQAKSYIGSVAADVELIYHCAYEEMINGDEQGLDLVTKT</sequence>
<accession>A0A545TJ97</accession>
<protein>
    <submittedName>
        <fullName evidence="1">Uncharacterized protein</fullName>
    </submittedName>
</protein>
<evidence type="ECO:0000313" key="1">
    <source>
        <dbReference type="EMBL" id="TQV77283.1"/>
    </source>
</evidence>
<name>A0A545TJ97_9GAMM</name>
<proteinExistence type="predicted"/>
<dbReference type="Proteomes" id="UP000317839">
    <property type="component" value="Unassembled WGS sequence"/>
</dbReference>
<comment type="caution">
    <text evidence="1">The sequence shown here is derived from an EMBL/GenBank/DDBJ whole genome shotgun (WGS) entry which is preliminary data.</text>
</comment>